<evidence type="ECO:0000256" key="7">
    <source>
        <dbReference type="ARBA" id="ARBA00023277"/>
    </source>
</evidence>
<evidence type="ECO:0000256" key="3">
    <source>
        <dbReference type="ARBA" id="ARBA00012560"/>
    </source>
</evidence>
<evidence type="ECO:0000313" key="11">
    <source>
        <dbReference type="EMBL" id="VFK55619.1"/>
    </source>
</evidence>
<evidence type="ECO:0000256" key="9">
    <source>
        <dbReference type="ARBA" id="ARBA00031501"/>
    </source>
</evidence>
<reference evidence="12" key="1">
    <citation type="submission" date="2019-02" db="EMBL/GenBank/DDBJ databases">
        <authorList>
            <person name="Gruber-Vodicka R. H."/>
            <person name="Seah K. B. B."/>
        </authorList>
    </citation>
    <scope>NUCLEOTIDE SEQUENCE</scope>
    <source>
        <strain evidence="12">BECK_BY2</strain>
        <strain evidence="11">BECK_BY3</strain>
    </source>
</reference>
<evidence type="ECO:0000256" key="4">
    <source>
        <dbReference type="ARBA" id="ARBA00020295"/>
    </source>
</evidence>
<evidence type="ECO:0000256" key="10">
    <source>
        <dbReference type="RuleBase" id="RU361207"/>
    </source>
</evidence>
<keyword evidence="7 10" id="KW-0119">Carbohydrate metabolism</keyword>
<gene>
    <name evidence="12" type="ORF">BECKTUN1418E_GA0071001_10713</name>
    <name evidence="11" type="ORF">BECKTUN1418F_GA0071002_10713</name>
</gene>
<dbReference type="Gene3D" id="3.20.20.80">
    <property type="entry name" value="Glycosidases"/>
    <property type="match status" value="1"/>
</dbReference>
<comment type="similarity">
    <text evidence="2 10">Belongs to the disproportionating enzyme family.</text>
</comment>
<evidence type="ECO:0000256" key="8">
    <source>
        <dbReference type="ARBA" id="ARBA00031423"/>
    </source>
</evidence>
<dbReference type="PANTHER" id="PTHR32438">
    <property type="entry name" value="4-ALPHA-GLUCANOTRANSFERASE DPE1, CHLOROPLASTIC/AMYLOPLASTIC"/>
    <property type="match status" value="1"/>
</dbReference>
<dbReference type="PANTHER" id="PTHR32438:SF5">
    <property type="entry name" value="4-ALPHA-GLUCANOTRANSFERASE DPE1, CHLOROPLASTIC_AMYLOPLASTIC"/>
    <property type="match status" value="1"/>
</dbReference>
<dbReference type="InterPro" id="IPR017853">
    <property type="entry name" value="GH"/>
</dbReference>
<sequence length="557" mass="63230">MWIRAKRIAFELDLLVSFHTHLCAKYQRIDFATPSTDKNSMNSTLSSALDTPLTLNKRQAGILLHPTSLPGGMGHGSLGSDAYRFVDFLNASGFTVWQTLPLGPTDAYNNPYSSPSVNGGNPRLIDLGTLIESGWLASTVEGRAIGNGDLQKATSFTQEAFAYHKNCLDEARVGFLKRATGEEKDDYDAFLAENSYWLDDYSMFEVLRERHSGASWWEWPTALRDRESTAVDEARTALIDSIEQIRFEQFLFFRQWFDLKKYANDRGISLFGDMPIFVDLNNASVWAHRHYFRLDKEGKPTVVTGVPPDYFSETGQLWGNPHYDWDRMREDGFLWWRERFQGHLQLFDLLRVDHFRGFEASWEVPIKDKTAMNGRWVKAPGAELFTVLQEVFPELPLIAEDLGVITREVDALRDGFGFPGMRVLHFGFDGDPNNPHVPHHHTANSVVYAGTHDNDTTLGWFESLANSERGRACDYLNVSPDIPGTDFVEVLMRAVLASVGNLSVLSMQDILGLGSKDRMNMPGVAKGNWRWRFSWDQLSPDPEMYLRDLVTLYGRGL</sequence>
<dbReference type="NCBIfam" id="TIGR00217">
    <property type="entry name" value="malQ"/>
    <property type="match status" value="1"/>
</dbReference>
<evidence type="ECO:0000256" key="6">
    <source>
        <dbReference type="ARBA" id="ARBA00022679"/>
    </source>
</evidence>
<dbReference type="InterPro" id="IPR003385">
    <property type="entry name" value="Glyco_hydro_77"/>
</dbReference>
<name>A0A451A6S5_9GAMM</name>
<accession>A0A451A6S5</accession>
<keyword evidence="6 10" id="KW-0808">Transferase</keyword>
<evidence type="ECO:0000256" key="1">
    <source>
        <dbReference type="ARBA" id="ARBA00000439"/>
    </source>
</evidence>
<evidence type="ECO:0000256" key="5">
    <source>
        <dbReference type="ARBA" id="ARBA00022676"/>
    </source>
</evidence>
<keyword evidence="5 10" id="KW-0328">Glycosyltransferase</keyword>
<dbReference type="SUPFAM" id="SSF51445">
    <property type="entry name" value="(Trans)glycosidases"/>
    <property type="match status" value="1"/>
</dbReference>
<dbReference type="Pfam" id="PF02446">
    <property type="entry name" value="Glyco_hydro_77"/>
    <property type="match status" value="1"/>
</dbReference>
<dbReference type="AlphaFoldDB" id="A0A451A6S5"/>
<organism evidence="12">
    <name type="scientific">Candidatus Kentrum sp. TUN</name>
    <dbReference type="NCBI Taxonomy" id="2126343"/>
    <lineage>
        <taxon>Bacteria</taxon>
        <taxon>Pseudomonadati</taxon>
        <taxon>Pseudomonadota</taxon>
        <taxon>Gammaproteobacteria</taxon>
        <taxon>Candidatus Kentrum</taxon>
    </lineage>
</organism>
<dbReference type="GO" id="GO:0005975">
    <property type="term" value="P:carbohydrate metabolic process"/>
    <property type="evidence" value="ECO:0007669"/>
    <property type="project" value="InterPro"/>
</dbReference>
<dbReference type="GO" id="GO:0004134">
    <property type="term" value="F:4-alpha-glucanotransferase activity"/>
    <property type="evidence" value="ECO:0007669"/>
    <property type="project" value="UniProtKB-EC"/>
</dbReference>
<protein>
    <recommendedName>
        <fullName evidence="4 10">4-alpha-glucanotransferase</fullName>
        <ecNumber evidence="3 10">2.4.1.25</ecNumber>
    </recommendedName>
    <alternativeName>
        <fullName evidence="8 10">Amylomaltase</fullName>
    </alternativeName>
    <alternativeName>
        <fullName evidence="9 10">Disproportionating enzyme</fullName>
    </alternativeName>
</protein>
<dbReference type="NCBIfam" id="NF011080">
    <property type="entry name" value="PRK14508.1-3"/>
    <property type="match status" value="1"/>
</dbReference>
<dbReference type="EC" id="2.4.1.25" evidence="3 10"/>
<comment type="catalytic activity">
    <reaction evidence="1 10">
        <text>Transfers a segment of a (1-&gt;4)-alpha-D-glucan to a new position in an acceptor, which may be glucose or a (1-&gt;4)-alpha-D-glucan.</text>
        <dbReference type="EC" id="2.4.1.25"/>
    </reaction>
</comment>
<evidence type="ECO:0000313" key="12">
    <source>
        <dbReference type="EMBL" id="VFK61735.1"/>
    </source>
</evidence>
<dbReference type="EMBL" id="CAADFV010000071">
    <property type="protein sequence ID" value="VFK61735.1"/>
    <property type="molecule type" value="Genomic_DNA"/>
</dbReference>
<proteinExistence type="inferred from homology"/>
<dbReference type="EMBL" id="CAADFY010000071">
    <property type="protein sequence ID" value="VFK55619.1"/>
    <property type="molecule type" value="Genomic_DNA"/>
</dbReference>
<evidence type="ECO:0000256" key="2">
    <source>
        <dbReference type="ARBA" id="ARBA00005684"/>
    </source>
</evidence>